<dbReference type="PRINTS" id="PR01374">
    <property type="entry name" value="TONBPROTEIN"/>
</dbReference>
<keyword evidence="6" id="KW-0812">Transmembrane</keyword>
<protein>
    <submittedName>
        <fullName evidence="11">Energy transducer TonB</fullName>
    </submittedName>
</protein>
<dbReference type="InterPro" id="IPR051045">
    <property type="entry name" value="TonB-dependent_transducer"/>
</dbReference>
<organism evidence="11 12">
    <name type="scientific">Marivirga aurantiaca</name>
    <dbReference type="NCBI Taxonomy" id="2802615"/>
    <lineage>
        <taxon>Bacteria</taxon>
        <taxon>Pseudomonadati</taxon>
        <taxon>Bacteroidota</taxon>
        <taxon>Cytophagia</taxon>
        <taxon>Cytophagales</taxon>
        <taxon>Marivirgaceae</taxon>
        <taxon>Marivirga</taxon>
    </lineage>
</organism>
<dbReference type="PROSITE" id="PS52015">
    <property type="entry name" value="TONB_CTD"/>
    <property type="match status" value="1"/>
</dbReference>
<evidence type="ECO:0000256" key="6">
    <source>
        <dbReference type="ARBA" id="ARBA00022692"/>
    </source>
</evidence>
<name>A0A934WYE3_9BACT</name>
<dbReference type="AlphaFoldDB" id="A0A934WYE3"/>
<keyword evidence="12" id="KW-1185">Reference proteome</keyword>
<comment type="similarity">
    <text evidence="2">Belongs to the TonB family.</text>
</comment>
<keyword evidence="8" id="KW-1133">Transmembrane helix</keyword>
<evidence type="ECO:0000256" key="8">
    <source>
        <dbReference type="ARBA" id="ARBA00022989"/>
    </source>
</evidence>
<dbReference type="RefSeq" id="WP_201430863.1">
    <property type="nucleotide sequence ID" value="NZ_JAEQBW010000003.1"/>
</dbReference>
<dbReference type="GO" id="GO:0098797">
    <property type="term" value="C:plasma membrane protein complex"/>
    <property type="evidence" value="ECO:0007669"/>
    <property type="project" value="TreeGrafter"/>
</dbReference>
<evidence type="ECO:0000256" key="7">
    <source>
        <dbReference type="ARBA" id="ARBA00022927"/>
    </source>
</evidence>
<evidence type="ECO:0000313" key="12">
    <source>
        <dbReference type="Proteomes" id="UP000611723"/>
    </source>
</evidence>
<evidence type="ECO:0000256" key="9">
    <source>
        <dbReference type="ARBA" id="ARBA00023136"/>
    </source>
</evidence>
<dbReference type="GO" id="GO:0030288">
    <property type="term" value="C:outer membrane-bounded periplasmic space"/>
    <property type="evidence" value="ECO:0007669"/>
    <property type="project" value="InterPro"/>
</dbReference>
<keyword evidence="9" id="KW-0472">Membrane</keyword>
<keyword evidence="4" id="KW-1003">Cell membrane</keyword>
<sequence>MELKKNPKADINKKSTLFLMMGLVVSLSLVFAAFEYKSYDDGPAMDLGQLDDTMEDIMEIPPTEQPPPPPPKKQLPEIVEIPDEEEIEEEIDIDLDLEMTEDSEIEEMIFEEDPGEEEVDKVFTIVEQQAEPKGGIQAFYDYVGRELSDKYPRQAQRMGIEGVVYVQFVIERDGSLTDVQAVKGIGGGCDEVAVEVVKNSPKWSPGKQRGRAVRSQRVIPIRFVLN</sequence>
<dbReference type="PANTHER" id="PTHR33446:SF2">
    <property type="entry name" value="PROTEIN TONB"/>
    <property type="match status" value="1"/>
</dbReference>
<evidence type="ECO:0000259" key="10">
    <source>
        <dbReference type="PROSITE" id="PS52015"/>
    </source>
</evidence>
<dbReference type="Gene3D" id="3.30.1150.10">
    <property type="match status" value="1"/>
</dbReference>
<dbReference type="InterPro" id="IPR003538">
    <property type="entry name" value="TonB"/>
</dbReference>
<dbReference type="InterPro" id="IPR037682">
    <property type="entry name" value="TonB_C"/>
</dbReference>
<feature type="domain" description="TonB C-terminal" evidence="10">
    <location>
        <begin position="136"/>
        <end position="226"/>
    </location>
</feature>
<evidence type="ECO:0000256" key="4">
    <source>
        <dbReference type="ARBA" id="ARBA00022475"/>
    </source>
</evidence>
<dbReference type="Proteomes" id="UP000611723">
    <property type="component" value="Unassembled WGS sequence"/>
</dbReference>
<comment type="subcellular location">
    <subcellularLocation>
        <location evidence="1">Cell inner membrane</location>
        <topology evidence="1">Single-pass membrane protein</topology>
        <orientation evidence="1">Periplasmic side</orientation>
    </subcellularLocation>
</comment>
<dbReference type="GO" id="GO:0031992">
    <property type="term" value="F:energy transducer activity"/>
    <property type="evidence" value="ECO:0007669"/>
    <property type="project" value="InterPro"/>
</dbReference>
<dbReference type="PANTHER" id="PTHR33446">
    <property type="entry name" value="PROTEIN TONB-RELATED"/>
    <property type="match status" value="1"/>
</dbReference>
<evidence type="ECO:0000256" key="2">
    <source>
        <dbReference type="ARBA" id="ARBA00006555"/>
    </source>
</evidence>
<evidence type="ECO:0000256" key="5">
    <source>
        <dbReference type="ARBA" id="ARBA00022519"/>
    </source>
</evidence>
<gene>
    <name evidence="11" type="ORF">JKA74_09065</name>
</gene>
<proteinExistence type="inferred from homology"/>
<dbReference type="Pfam" id="PF03544">
    <property type="entry name" value="TonB_C"/>
    <property type="match status" value="1"/>
</dbReference>
<evidence type="ECO:0000256" key="3">
    <source>
        <dbReference type="ARBA" id="ARBA00022448"/>
    </source>
</evidence>
<keyword evidence="3" id="KW-0813">Transport</keyword>
<evidence type="ECO:0000256" key="1">
    <source>
        <dbReference type="ARBA" id="ARBA00004383"/>
    </source>
</evidence>
<reference evidence="11" key="1">
    <citation type="submission" date="2021-01" db="EMBL/GenBank/DDBJ databases">
        <title>Marivirga aurantiaca sp. nov., isolated from intertidal surface sediments.</title>
        <authorList>
            <person name="Zhang M."/>
        </authorList>
    </citation>
    <scope>NUCLEOTIDE SEQUENCE</scope>
    <source>
        <strain evidence="11">S37H4</strain>
    </source>
</reference>
<comment type="caution">
    <text evidence="11">The sequence shown here is derived from an EMBL/GenBank/DDBJ whole genome shotgun (WGS) entry which is preliminary data.</text>
</comment>
<dbReference type="NCBIfam" id="TIGR01352">
    <property type="entry name" value="tonB_Cterm"/>
    <property type="match status" value="1"/>
</dbReference>
<dbReference type="GO" id="GO:0055085">
    <property type="term" value="P:transmembrane transport"/>
    <property type="evidence" value="ECO:0007669"/>
    <property type="project" value="InterPro"/>
</dbReference>
<evidence type="ECO:0000313" key="11">
    <source>
        <dbReference type="EMBL" id="MBK6265187.1"/>
    </source>
</evidence>
<accession>A0A934WYE3</accession>
<dbReference type="InterPro" id="IPR006260">
    <property type="entry name" value="TonB/TolA_C"/>
</dbReference>
<keyword evidence="7" id="KW-0653">Protein transport</keyword>
<dbReference type="GO" id="GO:0015031">
    <property type="term" value="P:protein transport"/>
    <property type="evidence" value="ECO:0007669"/>
    <property type="project" value="UniProtKB-KW"/>
</dbReference>
<dbReference type="EMBL" id="JAEQBW010000003">
    <property type="protein sequence ID" value="MBK6265187.1"/>
    <property type="molecule type" value="Genomic_DNA"/>
</dbReference>
<dbReference type="SUPFAM" id="SSF74653">
    <property type="entry name" value="TolA/TonB C-terminal domain"/>
    <property type="match status" value="1"/>
</dbReference>
<keyword evidence="5" id="KW-0997">Cell inner membrane</keyword>
<dbReference type="GO" id="GO:0015891">
    <property type="term" value="P:siderophore transport"/>
    <property type="evidence" value="ECO:0007669"/>
    <property type="project" value="InterPro"/>
</dbReference>